<dbReference type="EMBL" id="BARV01012160">
    <property type="protein sequence ID" value="GAI02395.1"/>
    <property type="molecule type" value="Genomic_DNA"/>
</dbReference>
<comment type="caution">
    <text evidence="1">The sequence shown here is derived from an EMBL/GenBank/DDBJ whole genome shotgun (WGS) entry which is preliminary data.</text>
</comment>
<reference evidence="1" key="1">
    <citation type="journal article" date="2014" name="Front. Microbiol.">
        <title>High frequency of phylogenetically diverse reductive dehalogenase-homologous genes in deep subseafloor sedimentary metagenomes.</title>
        <authorList>
            <person name="Kawai M."/>
            <person name="Futagami T."/>
            <person name="Toyoda A."/>
            <person name="Takaki Y."/>
            <person name="Nishi S."/>
            <person name="Hori S."/>
            <person name="Arai W."/>
            <person name="Tsubouchi T."/>
            <person name="Morono Y."/>
            <person name="Uchiyama I."/>
            <person name="Ito T."/>
            <person name="Fujiyama A."/>
            <person name="Inagaki F."/>
            <person name="Takami H."/>
        </authorList>
    </citation>
    <scope>NUCLEOTIDE SEQUENCE</scope>
    <source>
        <strain evidence="1">Expedition CK06-06</strain>
    </source>
</reference>
<accession>X1LJ51</accession>
<sequence length="78" mass="8915">IFNIGTSRSTSVNQLFSEMKELTQYSKQAVYKPSRAGELMRSSLDVKKAEQKLGWKAKVDIREGLKKTIDFFRGKTLT</sequence>
<dbReference type="SUPFAM" id="SSF51735">
    <property type="entry name" value="NAD(P)-binding Rossmann-fold domains"/>
    <property type="match status" value="1"/>
</dbReference>
<gene>
    <name evidence="1" type="ORF">S06H3_22662</name>
</gene>
<evidence type="ECO:0008006" key="2">
    <source>
        <dbReference type="Google" id="ProtNLM"/>
    </source>
</evidence>
<dbReference type="Gene3D" id="3.90.25.10">
    <property type="entry name" value="UDP-galactose 4-epimerase, domain 1"/>
    <property type="match status" value="1"/>
</dbReference>
<evidence type="ECO:0000313" key="1">
    <source>
        <dbReference type="EMBL" id="GAI02395.1"/>
    </source>
</evidence>
<feature type="non-terminal residue" evidence="1">
    <location>
        <position position="1"/>
    </location>
</feature>
<protein>
    <recommendedName>
        <fullName evidence="2">NAD(P)-binding domain-containing protein</fullName>
    </recommendedName>
</protein>
<dbReference type="InterPro" id="IPR036291">
    <property type="entry name" value="NAD(P)-bd_dom_sf"/>
</dbReference>
<name>X1LJ51_9ZZZZ</name>
<proteinExistence type="predicted"/>
<dbReference type="AlphaFoldDB" id="X1LJ51"/>
<organism evidence="1">
    <name type="scientific">marine sediment metagenome</name>
    <dbReference type="NCBI Taxonomy" id="412755"/>
    <lineage>
        <taxon>unclassified sequences</taxon>
        <taxon>metagenomes</taxon>
        <taxon>ecological metagenomes</taxon>
    </lineage>
</organism>